<evidence type="ECO:0000256" key="5">
    <source>
        <dbReference type="ARBA" id="ARBA00023274"/>
    </source>
</evidence>
<keyword evidence="4 8" id="KW-0689">Ribosomal protein</keyword>
<feature type="domain" description="KOW" evidence="10">
    <location>
        <begin position="7"/>
        <end position="34"/>
    </location>
</feature>
<dbReference type="KEGG" id="din:Selin_0343"/>
<dbReference type="EMBL" id="CP002432">
    <property type="protein sequence ID" value="ADU65099.1"/>
    <property type="molecule type" value="Genomic_DNA"/>
</dbReference>
<organism evidence="11 12">
    <name type="scientific">Desulfurispirillum indicum (strain ATCC BAA-1389 / DSM 22839 / S5)</name>
    <dbReference type="NCBI Taxonomy" id="653733"/>
    <lineage>
        <taxon>Bacteria</taxon>
        <taxon>Pseudomonadati</taxon>
        <taxon>Chrysiogenota</taxon>
        <taxon>Chrysiogenia</taxon>
        <taxon>Chrysiogenales</taxon>
        <taxon>Chrysiogenaceae</taxon>
        <taxon>Desulfurispirillum</taxon>
    </lineage>
</organism>
<dbReference type="HOGENOM" id="CLU_093315_2_0_0"/>
<comment type="similarity">
    <text evidence="1 8 9">Belongs to the universal ribosomal protein uL24 family.</text>
</comment>
<dbReference type="InterPro" id="IPR041988">
    <property type="entry name" value="Ribosomal_uL24_KOW"/>
</dbReference>
<dbReference type="FunCoup" id="E6W721">
    <property type="interactions" value="554"/>
</dbReference>
<name>E6W721_DESIS</name>
<dbReference type="NCBIfam" id="TIGR01079">
    <property type="entry name" value="rplX_bact"/>
    <property type="match status" value="1"/>
</dbReference>
<evidence type="ECO:0000259" key="10">
    <source>
        <dbReference type="SMART" id="SM00739"/>
    </source>
</evidence>
<dbReference type="InterPro" id="IPR003256">
    <property type="entry name" value="Ribosomal_uL24"/>
</dbReference>
<dbReference type="InterPro" id="IPR005824">
    <property type="entry name" value="KOW"/>
</dbReference>
<dbReference type="GO" id="GO:0019843">
    <property type="term" value="F:rRNA binding"/>
    <property type="evidence" value="ECO:0007669"/>
    <property type="project" value="UniProtKB-UniRule"/>
</dbReference>
<comment type="function">
    <text evidence="8">One of two assembly initiator proteins, it binds directly to the 5'-end of the 23S rRNA, where it nucleates assembly of the 50S subunit.</text>
</comment>
<evidence type="ECO:0000313" key="11">
    <source>
        <dbReference type="EMBL" id="ADU65099.1"/>
    </source>
</evidence>
<dbReference type="InterPro" id="IPR057264">
    <property type="entry name" value="Ribosomal_uL24_C"/>
</dbReference>
<evidence type="ECO:0000256" key="4">
    <source>
        <dbReference type="ARBA" id="ARBA00022980"/>
    </source>
</evidence>
<comment type="function">
    <text evidence="7 8">One of the proteins that surrounds the polypeptide exit tunnel on the outside of the subunit.</text>
</comment>
<protein>
    <recommendedName>
        <fullName evidence="6 8">Large ribosomal subunit protein uL24</fullName>
    </recommendedName>
</protein>
<dbReference type="Pfam" id="PF17136">
    <property type="entry name" value="ribosomal_L24"/>
    <property type="match status" value="1"/>
</dbReference>
<dbReference type="SUPFAM" id="SSF50104">
    <property type="entry name" value="Translation proteins SH3-like domain"/>
    <property type="match status" value="1"/>
</dbReference>
<dbReference type="Gene3D" id="2.30.30.30">
    <property type="match status" value="1"/>
</dbReference>
<dbReference type="GO" id="GO:0005840">
    <property type="term" value="C:ribosome"/>
    <property type="evidence" value="ECO:0007669"/>
    <property type="project" value="UniProtKB-KW"/>
</dbReference>
<gene>
    <name evidence="8" type="primary">rplX</name>
    <name evidence="11" type="ordered locus">Selin_0343</name>
</gene>
<dbReference type="InterPro" id="IPR014722">
    <property type="entry name" value="Rib_uL2_dom2"/>
</dbReference>
<evidence type="ECO:0000256" key="3">
    <source>
        <dbReference type="ARBA" id="ARBA00022884"/>
    </source>
</evidence>
<keyword evidence="3 8" id="KW-0694">RNA-binding</keyword>
<dbReference type="GO" id="GO:1990904">
    <property type="term" value="C:ribonucleoprotein complex"/>
    <property type="evidence" value="ECO:0007669"/>
    <property type="project" value="UniProtKB-KW"/>
</dbReference>
<dbReference type="AlphaFoldDB" id="E6W721"/>
<dbReference type="RefSeq" id="WP_013504988.1">
    <property type="nucleotide sequence ID" value="NC_014836.1"/>
</dbReference>
<evidence type="ECO:0000256" key="9">
    <source>
        <dbReference type="RuleBase" id="RU003477"/>
    </source>
</evidence>
<dbReference type="FunFam" id="2.30.30.30:FF:000004">
    <property type="entry name" value="50S ribosomal protein L24"/>
    <property type="match status" value="1"/>
</dbReference>
<dbReference type="Proteomes" id="UP000002572">
    <property type="component" value="Chromosome"/>
</dbReference>
<dbReference type="eggNOG" id="COG0198">
    <property type="taxonomic scope" value="Bacteria"/>
</dbReference>
<dbReference type="HAMAP" id="MF_01326_B">
    <property type="entry name" value="Ribosomal_uL24_B"/>
    <property type="match status" value="1"/>
</dbReference>
<reference evidence="11 12" key="1">
    <citation type="submission" date="2010-12" db="EMBL/GenBank/DDBJ databases">
        <title>Complete sequence of Desulfurispirillum indicum S5.</title>
        <authorList>
            <consortium name="US DOE Joint Genome Institute"/>
            <person name="Lucas S."/>
            <person name="Copeland A."/>
            <person name="Lapidus A."/>
            <person name="Cheng J.-F."/>
            <person name="Goodwin L."/>
            <person name="Pitluck S."/>
            <person name="Chertkov O."/>
            <person name="Held B."/>
            <person name="Detter J.C."/>
            <person name="Han C."/>
            <person name="Tapia R."/>
            <person name="Land M."/>
            <person name="Hauser L."/>
            <person name="Kyrpides N."/>
            <person name="Ivanova N."/>
            <person name="Mikhailova N."/>
            <person name="Haggblom M."/>
            <person name="Rauschenbach I."/>
            <person name="Bini E."/>
            <person name="Woyke T."/>
        </authorList>
    </citation>
    <scope>NUCLEOTIDE SEQUENCE [LARGE SCALE GENOMIC DNA]</scope>
    <source>
        <strain evidence="12">ATCC BAA-1389 / DSM 22839 / S5</strain>
    </source>
</reference>
<accession>E6W721</accession>
<dbReference type="PANTHER" id="PTHR12903">
    <property type="entry name" value="MITOCHONDRIAL RIBOSOMAL PROTEIN L24"/>
    <property type="match status" value="1"/>
</dbReference>
<evidence type="ECO:0000256" key="8">
    <source>
        <dbReference type="HAMAP-Rule" id="MF_01326"/>
    </source>
</evidence>
<dbReference type="GO" id="GO:0006412">
    <property type="term" value="P:translation"/>
    <property type="evidence" value="ECO:0007669"/>
    <property type="project" value="UniProtKB-UniRule"/>
</dbReference>
<evidence type="ECO:0000256" key="2">
    <source>
        <dbReference type="ARBA" id="ARBA00022730"/>
    </source>
</evidence>
<evidence type="ECO:0000256" key="7">
    <source>
        <dbReference type="ARBA" id="ARBA00058688"/>
    </source>
</evidence>
<dbReference type="GO" id="GO:0003735">
    <property type="term" value="F:structural constituent of ribosome"/>
    <property type="evidence" value="ECO:0007669"/>
    <property type="project" value="InterPro"/>
</dbReference>
<dbReference type="InterPro" id="IPR008991">
    <property type="entry name" value="Translation_prot_SH3-like_sf"/>
</dbReference>
<evidence type="ECO:0000313" key="12">
    <source>
        <dbReference type="Proteomes" id="UP000002572"/>
    </source>
</evidence>
<keyword evidence="12" id="KW-1185">Reference proteome</keyword>
<dbReference type="STRING" id="653733.Selin_0343"/>
<dbReference type="Pfam" id="PF00467">
    <property type="entry name" value="KOW"/>
    <property type="match status" value="1"/>
</dbReference>
<dbReference type="InParanoid" id="E6W721"/>
<dbReference type="PROSITE" id="PS01108">
    <property type="entry name" value="RIBOSOMAL_L24"/>
    <property type="match status" value="1"/>
</dbReference>
<dbReference type="CDD" id="cd06089">
    <property type="entry name" value="KOW_RPL26"/>
    <property type="match status" value="1"/>
</dbReference>
<evidence type="ECO:0000256" key="6">
    <source>
        <dbReference type="ARBA" id="ARBA00035206"/>
    </source>
</evidence>
<evidence type="ECO:0000256" key="1">
    <source>
        <dbReference type="ARBA" id="ARBA00010618"/>
    </source>
</evidence>
<dbReference type="SMART" id="SM00739">
    <property type="entry name" value="KOW"/>
    <property type="match status" value="1"/>
</dbReference>
<comment type="subunit">
    <text evidence="8">Part of the 50S ribosomal subunit.</text>
</comment>
<sequence>MSKAKLKIKRDDQVIVIAGKDKGKTGRVTKVYPQKSRVIVEGINVVKRHRKPTQMSEGGIVEKEMPLHVSNVMYYDADAGKGCRIGFKIEDGKKVRYCKQTGKVID</sequence>
<keyword evidence="5 8" id="KW-0687">Ribonucleoprotein</keyword>
<dbReference type="InterPro" id="IPR005825">
    <property type="entry name" value="Ribosomal_uL24_CS"/>
</dbReference>
<proteinExistence type="inferred from homology"/>
<keyword evidence="2 8" id="KW-0699">rRNA-binding</keyword>